<dbReference type="RefSeq" id="WP_014976459.1">
    <property type="nucleotide sequence ID" value="NC_018678.1"/>
</dbReference>
<reference evidence="2" key="1">
    <citation type="journal article" date="2012" name="Sci. Rep.">
        <title>Genomes of surface isolates of Alteromonas macleodii: the life of a widespread marine opportunistic copiotroph.</title>
        <authorList>
            <person name="Lopez-Perez M."/>
            <person name="Gonzaga A."/>
            <person name="Martin-Cuadrado A.B."/>
            <person name="Onyshchenko O."/>
            <person name="Ghavidel A."/>
            <person name="Ghai R."/>
            <person name="Rodriguez-Valera F."/>
        </authorList>
    </citation>
    <scope>NUCLEOTIDE SEQUENCE [LARGE SCALE GENOMIC DNA]</scope>
    <source>
        <strain evidence="2">English Channel 673</strain>
    </source>
</reference>
<evidence type="ECO:0008006" key="3">
    <source>
        <dbReference type="Google" id="ProtNLM"/>
    </source>
</evidence>
<name>A0AB32ZY93_ALTME</name>
<dbReference type="KEGG" id="amg:AMEC673_08950"/>
<dbReference type="AlphaFoldDB" id="A0AB32ZY93"/>
<evidence type="ECO:0000313" key="1">
    <source>
        <dbReference type="EMBL" id="AFT74484.1"/>
    </source>
</evidence>
<organism evidence="1 2">
    <name type="scientific">Alteromonas macleodii (strain English Channel 673)</name>
    <dbReference type="NCBI Taxonomy" id="1004788"/>
    <lineage>
        <taxon>Bacteria</taxon>
        <taxon>Pseudomonadati</taxon>
        <taxon>Pseudomonadota</taxon>
        <taxon>Gammaproteobacteria</taxon>
        <taxon>Alteromonadales</taxon>
        <taxon>Alteromonadaceae</taxon>
        <taxon>Alteromonas/Salinimonas group</taxon>
        <taxon>Alteromonas</taxon>
    </lineage>
</organism>
<protein>
    <recommendedName>
        <fullName evidence="3">Transcriptional regulator</fullName>
    </recommendedName>
</protein>
<accession>A0AB32ZY93</accession>
<gene>
    <name evidence="1" type="ordered locus">AMEC673_08950</name>
</gene>
<dbReference type="EMBL" id="CP003844">
    <property type="protein sequence ID" value="AFT74484.1"/>
    <property type="molecule type" value="Genomic_DNA"/>
</dbReference>
<proteinExistence type="predicted"/>
<evidence type="ECO:0000313" key="2">
    <source>
        <dbReference type="Proteomes" id="UP000006296"/>
    </source>
</evidence>
<sequence length="145" mass="16247">MSLIILDHTITQLQLNAILDGRGIESTRELAIRSKLPATVVKEVVRRVQVEGLRVTPVLNKLLYGGNNKLSGEIPVIEKETESEDIPMDELFGCVELSKRGSKLLFKLFESLTKDHLIAAGFTDEDIEHFGGVYHTIKYQALEEL</sequence>
<dbReference type="Proteomes" id="UP000006296">
    <property type="component" value="Chromosome"/>
</dbReference>